<dbReference type="PANTHER" id="PTHR48043">
    <property type="entry name" value="EG:EG0003.4 PROTEIN-RELATED"/>
    <property type="match status" value="1"/>
</dbReference>
<proteinExistence type="inferred from homology"/>
<keyword evidence="7" id="KW-1185">Reference proteome</keyword>
<feature type="chain" id="PRO_5044812119" description="UDP-glucuronosyltransferase" evidence="5">
    <location>
        <begin position="18"/>
        <end position="490"/>
    </location>
</feature>
<evidence type="ECO:0000256" key="4">
    <source>
        <dbReference type="SAM" id="Phobius"/>
    </source>
</evidence>
<reference evidence="6 7" key="1">
    <citation type="journal article" date="2021" name="BMC Biol.">
        <title>Horizontally acquired antibacterial genes associated with adaptive radiation of ladybird beetles.</title>
        <authorList>
            <person name="Li H.S."/>
            <person name="Tang X.F."/>
            <person name="Huang Y.H."/>
            <person name="Xu Z.Y."/>
            <person name="Chen M.L."/>
            <person name="Du X.Y."/>
            <person name="Qiu B.Y."/>
            <person name="Chen P.T."/>
            <person name="Zhang W."/>
            <person name="Slipinski A."/>
            <person name="Escalona H.E."/>
            <person name="Waterhouse R.M."/>
            <person name="Zwick A."/>
            <person name="Pang H."/>
        </authorList>
    </citation>
    <scope>NUCLEOTIDE SEQUENCE [LARGE SCALE GENOMIC DNA]</scope>
    <source>
        <strain evidence="6">SYSU2018</strain>
    </source>
</reference>
<keyword evidence="4" id="KW-1133">Transmembrane helix</keyword>
<accession>A0ABD2MVH7</accession>
<organism evidence="6 7">
    <name type="scientific">Cryptolaemus montrouzieri</name>
    <dbReference type="NCBI Taxonomy" id="559131"/>
    <lineage>
        <taxon>Eukaryota</taxon>
        <taxon>Metazoa</taxon>
        <taxon>Ecdysozoa</taxon>
        <taxon>Arthropoda</taxon>
        <taxon>Hexapoda</taxon>
        <taxon>Insecta</taxon>
        <taxon>Pterygota</taxon>
        <taxon>Neoptera</taxon>
        <taxon>Endopterygota</taxon>
        <taxon>Coleoptera</taxon>
        <taxon>Polyphaga</taxon>
        <taxon>Cucujiformia</taxon>
        <taxon>Coccinelloidea</taxon>
        <taxon>Coccinellidae</taxon>
        <taxon>Scymninae</taxon>
        <taxon>Scymnini</taxon>
        <taxon>Cryptolaemus</taxon>
    </lineage>
</organism>
<comment type="similarity">
    <text evidence="1">Belongs to the UDP-glycosyltransferase family.</text>
</comment>
<feature type="signal peptide" evidence="5">
    <location>
        <begin position="1"/>
        <end position="17"/>
    </location>
</feature>
<evidence type="ECO:0000256" key="5">
    <source>
        <dbReference type="SAM" id="SignalP"/>
    </source>
</evidence>
<evidence type="ECO:0000256" key="1">
    <source>
        <dbReference type="ARBA" id="ARBA00009995"/>
    </source>
</evidence>
<dbReference type="GO" id="GO:0016757">
    <property type="term" value="F:glycosyltransferase activity"/>
    <property type="evidence" value="ECO:0007669"/>
    <property type="project" value="UniProtKB-KW"/>
</dbReference>
<keyword evidence="4" id="KW-0472">Membrane</keyword>
<keyword evidence="4" id="KW-0812">Transmembrane</keyword>
<keyword evidence="5" id="KW-0732">Signal</keyword>
<dbReference type="SUPFAM" id="SSF53756">
    <property type="entry name" value="UDP-Glycosyltransferase/glycogen phosphorylase"/>
    <property type="match status" value="1"/>
</dbReference>
<protein>
    <recommendedName>
        <fullName evidence="8">UDP-glucuronosyltransferase</fullName>
    </recommendedName>
</protein>
<evidence type="ECO:0000313" key="6">
    <source>
        <dbReference type="EMBL" id="KAL3270170.1"/>
    </source>
</evidence>
<dbReference type="InterPro" id="IPR002213">
    <property type="entry name" value="UDP_glucos_trans"/>
</dbReference>
<dbReference type="PANTHER" id="PTHR48043:SF159">
    <property type="entry name" value="EG:EG0003.4 PROTEIN-RELATED"/>
    <property type="match status" value="1"/>
</dbReference>
<sequence>MMRCIVLILFLISISQCARILGVFHVPGKSHYAAGNTLMKILAERGHEVTLVSPFKEKKPPKNFNEVVLAPTAPQGKANFFNFNVHPIIQSYIYSSISISMINETFSHPEFKKLLKTKEKFDLIIIEYFFSDALKYLGVYFDAPVIIYSALDANSWINPSVANPMPISSVQDLTASSDVLSFYSRLDRTFMYTCNSLIRNFLYIPAHDKVVKEHFPGAPDIDAYFDKAALILLNADVSINAPIPKVPAMVDIGGFHVKPTKPLPKDLQDILDNAVNGVVYFSMGSNLQSSQMPKETLAALLGAFSKLKETVLWKWEDDDLPGKPDNVVIRKWLPQNDIFAHKNIKLFITHGGIFSTIEAVYHGIPCLAFPIFGDQILNAQRATENGYARWIRFHEITEERVATEIRDLLTNPKYSENVKARSRIMLDKPVSAVDRLVFWVEYVIRHKGADHLRVAGLDLTWYQYLLVDVIVLISICSLLSVLFIRYVFVI</sequence>
<evidence type="ECO:0008006" key="8">
    <source>
        <dbReference type="Google" id="ProtNLM"/>
    </source>
</evidence>
<comment type="caution">
    <text evidence="6">The sequence shown here is derived from an EMBL/GenBank/DDBJ whole genome shotgun (WGS) entry which is preliminary data.</text>
</comment>
<dbReference type="InterPro" id="IPR050271">
    <property type="entry name" value="UDP-glycosyltransferase"/>
</dbReference>
<keyword evidence="3" id="KW-0808">Transferase</keyword>
<dbReference type="Proteomes" id="UP001516400">
    <property type="component" value="Unassembled WGS sequence"/>
</dbReference>
<gene>
    <name evidence="6" type="ORF">HHI36_009227</name>
</gene>
<evidence type="ECO:0000256" key="3">
    <source>
        <dbReference type="ARBA" id="ARBA00022679"/>
    </source>
</evidence>
<dbReference type="Pfam" id="PF00201">
    <property type="entry name" value="UDPGT"/>
    <property type="match status" value="1"/>
</dbReference>
<dbReference type="CDD" id="cd03784">
    <property type="entry name" value="GT1_Gtf-like"/>
    <property type="match status" value="1"/>
</dbReference>
<dbReference type="AlphaFoldDB" id="A0ABD2MVH7"/>
<name>A0ABD2MVH7_9CUCU</name>
<evidence type="ECO:0000313" key="7">
    <source>
        <dbReference type="Proteomes" id="UP001516400"/>
    </source>
</evidence>
<feature type="transmembrane region" description="Helical" evidence="4">
    <location>
        <begin position="461"/>
        <end position="488"/>
    </location>
</feature>
<dbReference type="FunFam" id="3.40.50.2000:FF:000050">
    <property type="entry name" value="UDP-glucuronosyltransferase"/>
    <property type="match status" value="1"/>
</dbReference>
<keyword evidence="2" id="KW-0328">Glycosyltransferase</keyword>
<evidence type="ECO:0000256" key="2">
    <source>
        <dbReference type="ARBA" id="ARBA00022676"/>
    </source>
</evidence>
<dbReference type="Gene3D" id="3.40.50.2000">
    <property type="entry name" value="Glycogen Phosphorylase B"/>
    <property type="match status" value="2"/>
</dbReference>
<dbReference type="EMBL" id="JABFTP020000021">
    <property type="protein sequence ID" value="KAL3270170.1"/>
    <property type="molecule type" value="Genomic_DNA"/>
</dbReference>